<dbReference type="GO" id="GO:0016423">
    <property type="term" value="F:tRNA (guanine) methyltransferase activity"/>
    <property type="evidence" value="ECO:0007669"/>
    <property type="project" value="TreeGrafter"/>
</dbReference>
<name>F9WLI5_TRYVY</name>
<keyword evidence="3" id="KW-1185">Reference proteome</keyword>
<protein>
    <recommendedName>
        <fullName evidence="1">TARBP1 domain-containing protein</fullName>
    </recommendedName>
</protein>
<evidence type="ECO:0000313" key="3">
    <source>
        <dbReference type="Proteomes" id="UP000009027"/>
    </source>
</evidence>
<sequence length="877" mass="97632">MEAKLEDLVVALLQRFSDSTEEVVHPSQVFGVAHELVRTMSAAERHRQLHRILSLIECLKEGCTVALIVSSAALGVSGASNTAVCNTEADVKKWELLARSIITYHQLPKHVLKAVCFCIARVTLISGSSLLLSIGETLRRSYTGPGLPVETAAEVLAHLADMLIGIGSKYEEPKGEAPKDDAITGRKGWESIADIQSVVVSCALDAISSMGTDVELVTFLCRRVLTPLLLRVDQQPSGSDYARVLDALLYLYSEKAKHCECLVIVTALFEYLFRFRDCDVVRDYRCSPHLWETLQKMLWESIASDSDAGGRLCIQRRAEYLLKRIVNITYQQELDEGRNQNICFHPYFVWVPGASSIQWGMFFLVLEATNEYGLHIVEPALPKFDVLIERLAHDASAWEVARDNMDSFPSLTGSLHPLWIELLFLKMLLHPNVALRKIGLARLWSVDAPLLRLLSSEFLFTIALDVSLDTRLCTEVDRALYLPTVVDSKGFEGDEVPAVSNAAGPLVCQMESFYPRIFRHVMRDAHARREALRRMLHCVATRPSVHSAAVVFRLLHRIVTELMCEDDETSRRATAEMITNDEVLREFTVVLRGAAQDRVPFWIDVRLSAMVFRTLLLFAQMDVDVVCQCAAFWKLLCACGPLGNSGGCAVFALESVAHVGTLGVAIDPRFHNEQLLHVSSEAQLCGDRYSFMRKMLRADKLLDRVRVYIQSNNYDEVQGKQLMFLCGALDGGDVCDRELLTALACEVSEAILSFSRRPYSSLSGFLNALLAFVEFHHSVGSLGCTRYFPPSTIVDMGDAIYTLALGSLRQSQNAISALARPDDFAAEIWALQHVLEWDTLVAALVASLQTAVCHESSTVVMGLRVEERISEVLELIG</sequence>
<evidence type="ECO:0000313" key="2">
    <source>
        <dbReference type="EMBL" id="CCD18377.1"/>
    </source>
</evidence>
<gene>
    <name evidence="2" type="ORF">TvY486_0000950</name>
</gene>
<evidence type="ECO:0000259" key="1">
    <source>
        <dbReference type="Pfam" id="PF25050"/>
    </source>
</evidence>
<dbReference type="InterPro" id="IPR045330">
    <property type="entry name" value="TRM3/TARBP1"/>
</dbReference>
<organism evidence="2 3">
    <name type="scientific">Trypanosoma vivax (strain Y486)</name>
    <dbReference type="NCBI Taxonomy" id="1055687"/>
    <lineage>
        <taxon>Eukaryota</taxon>
        <taxon>Discoba</taxon>
        <taxon>Euglenozoa</taxon>
        <taxon>Kinetoplastea</taxon>
        <taxon>Metakinetoplastina</taxon>
        <taxon>Trypanosomatida</taxon>
        <taxon>Trypanosomatidae</taxon>
        <taxon>Trypanosoma</taxon>
        <taxon>Duttonella</taxon>
    </lineage>
</organism>
<dbReference type="Pfam" id="PF25050">
    <property type="entry name" value="TARBP1"/>
    <property type="match status" value="1"/>
</dbReference>
<dbReference type="PANTHER" id="PTHR12029">
    <property type="entry name" value="RNA METHYLTRANSFERASE"/>
    <property type="match status" value="1"/>
</dbReference>
<dbReference type="Proteomes" id="UP000009027">
    <property type="component" value="Unassembled WGS sequence"/>
</dbReference>
<dbReference type="EMBL" id="CAEX01001018">
    <property type="protein sequence ID" value="CCD18377.1"/>
    <property type="molecule type" value="Genomic_DNA"/>
</dbReference>
<feature type="domain" description="TARBP1" evidence="1">
    <location>
        <begin position="256"/>
        <end position="469"/>
    </location>
</feature>
<dbReference type="GO" id="GO:0030488">
    <property type="term" value="P:tRNA methylation"/>
    <property type="evidence" value="ECO:0007669"/>
    <property type="project" value="TreeGrafter"/>
</dbReference>
<proteinExistence type="predicted"/>
<dbReference type="InterPro" id="IPR056921">
    <property type="entry name" value="TARBP1_dom"/>
</dbReference>
<dbReference type="AlphaFoldDB" id="F9WLI5"/>
<dbReference type="PANTHER" id="PTHR12029:SF11">
    <property type="entry name" value="METHYLTRANSFERASE TARBP1-RELATED"/>
    <property type="match status" value="1"/>
</dbReference>
<feature type="non-terminal residue" evidence="2">
    <location>
        <position position="877"/>
    </location>
</feature>
<accession>F9WLI5</accession>
<dbReference type="VEuPathDB" id="TriTrypDB:TvY486_0000950"/>
<reference evidence="2 3" key="1">
    <citation type="journal article" date="2012" name="Proc. Natl. Acad. Sci. U.S.A.">
        <title>Antigenic diversity is generated by distinct evolutionary mechanisms in African trypanosome species.</title>
        <authorList>
            <person name="Jackson A.P."/>
            <person name="Berry A."/>
            <person name="Aslett M."/>
            <person name="Allison H.C."/>
            <person name="Burton P."/>
            <person name="Vavrova-Anderson J."/>
            <person name="Brown R."/>
            <person name="Browne H."/>
            <person name="Corton N."/>
            <person name="Hauser H."/>
            <person name="Gamble J."/>
            <person name="Gilderthorp R."/>
            <person name="Marcello L."/>
            <person name="McQuillan J."/>
            <person name="Otto T.D."/>
            <person name="Quail M.A."/>
            <person name="Sanders M.J."/>
            <person name="van Tonder A."/>
            <person name="Ginger M.L."/>
            <person name="Field M.C."/>
            <person name="Barry J.D."/>
            <person name="Hertz-Fowler C."/>
            <person name="Berriman M."/>
        </authorList>
    </citation>
    <scope>NUCLEOTIDE SEQUENCE</scope>
    <source>
        <strain evidence="2 3">Y486</strain>
    </source>
</reference>